<accession>A0ABS0JVS0</accession>
<dbReference type="EMBL" id="JADOTY010000001">
    <property type="protein sequence ID" value="MBG6099819.1"/>
    <property type="molecule type" value="Genomic_DNA"/>
</dbReference>
<dbReference type="Proteomes" id="UP000631791">
    <property type="component" value="Unassembled WGS sequence"/>
</dbReference>
<dbReference type="SMART" id="SM00943">
    <property type="entry name" value="Prim-Pol"/>
    <property type="match status" value="1"/>
</dbReference>
<reference evidence="2 3" key="1">
    <citation type="submission" date="2020-11" db="EMBL/GenBank/DDBJ databases">
        <title>Sequencing the genomes of 1000 actinobacteria strains.</title>
        <authorList>
            <person name="Klenk H.-P."/>
        </authorList>
    </citation>
    <scope>NUCLEOTIDE SEQUENCE [LARGE SCALE GENOMIC DNA]</scope>
    <source>
        <strain evidence="2 3">DSM 101695</strain>
    </source>
</reference>
<protein>
    <recommendedName>
        <fullName evidence="1">DNA primase/polymerase bifunctional N-terminal domain-containing protein</fullName>
    </recommendedName>
</protein>
<feature type="domain" description="DNA primase/polymerase bifunctional N-terminal" evidence="1">
    <location>
        <begin position="39"/>
        <end position="201"/>
    </location>
</feature>
<dbReference type="InterPro" id="IPR015330">
    <property type="entry name" value="DNA_primase/pol_bifunc_N"/>
</dbReference>
<dbReference type="Pfam" id="PF09250">
    <property type="entry name" value="Prim-Pol"/>
    <property type="match status" value="1"/>
</dbReference>
<name>A0ABS0JVS0_9ACTN</name>
<evidence type="ECO:0000313" key="2">
    <source>
        <dbReference type="EMBL" id="MBG6099819.1"/>
    </source>
</evidence>
<keyword evidence="3" id="KW-1185">Reference proteome</keyword>
<proteinExistence type="predicted"/>
<sequence>MRPGERRARREELAHMWGNVGPRVAELSPLERVRLRRVAIRYAVHGWEVTPGACLARSRFVCGRAGCPTVGCHPALENWEMAASADPARVATWWRSRPHGVLLPTGRAFDVLEVPAHLGRHVLDAVQIHPAGTGVRGPVLVTPTGRWMFLVRPGDPLRPELEHCFHVVRHGPGSWIPAPPTRLPEGTVRWAVAPEQARWQLPDSYLVQNTLIGALRATGVTLAPDLLPGHLPLPRRGM</sequence>
<evidence type="ECO:0000313" key="3">
    <source>
        <dbReference type="Proteomes" id="UP000631791"/>
    </source>
</evidence>
<comment type="caution">
    <text evidence="2">The sequence shown here is derived from an EMBL/GenBank/DDBJ whole genome shotgun (WGS) entry which is preliminary data.</text>
</comment>
<gene>
    <name evidence="2" type="ORF">IW249_000233</name>
</gene>
<evidence type="ECO:0000259" key="1">
    <source>
        <dbReference type="SMART" id="SM00943"/>
    </source>
</evidence>
<organism evidence="2 3">
    <name type="scientific">Micromonospora vinacea</name>
    <dbReference type="NCBI Taxonomy" id="709878"/>
    <lineage>
        <taxon>Bacteria</taxon>
        <taxon>Bacillati</taxon>
        <taxon>Actinomycetota</taxon>
        <taxon>Actinomycetes</taxon>
        <taxon>Micromonosporales</taxon>
        <taxon>Micromonosporaceae</taxon>
        <taxon>Micromonospora</taxon>
    </lineage>
</organism>